<dbReference type="SUPFAM" id="SSF50249">
    <property type="entry name" value="Nucleic acid-binding proteins"/>
    <property type="match status" value="1"/>
</dbReference>
<feature type="compositionally biased region" description="Basic and acidic residues" evidence="16">
    <location>
        <begin position="901"/>
        <end position="915"/>
    </location>
</feature>
<evidence type="ECO:0000256" key="12">
    <source>
        <dbReference type="ARBA" id="ARBA00022884"/>
    </source>
</evidence>
<comment type="similarity">
    <text evidence="4">Belongs to the RNase E/G family.</text>
</comment>
<feature type="compositionally biased region" description="Acidic residues" evidence="16">
    <location>
        <begin position="207"/>
        <end position="240"/>
    </location>
</feature>
<evidence type="ECO:0000256" key="11">
    <source>
        <dbReference type="ARBA" id="ARBA00022842"/>
    </source>
</evidence>
<feature type="compositionally biased region" description="Basic residues" evidence="16">
    <location>
        <begin position="75"/>
        <end position="87"/>
    </location>
</feature>
<dbReference type="EC" id="3.1.26.12" evidence="14"/>
<evidence type="ECO:0000256" key="1">
    <source>
        <dbReference type="ARBA" id="ARBA00001946"/>
    </source>
</evidence>
<sequence length="915" mass="97711">MLEHEPDTHTPDETLFGDSTPEQVTKPPTRRRRAATRPAGPPTPAPTLDLPTEAPAADTPATEPEVEAKPAPAKRAAKKTTSRRTTKKAAAAPEPAEPAAAETAPAEAAVEAPAEAPAVEAPVEQAPAAEADAPKTTRRRTKKAAAEPAEKKPARKRASKKTAAAAPAAEEPAVAPEPAADAAEPEQSVAAEPEQPVMAAESPAVEPVEEEAPVEEPAAEDVPAEAEAEAEASAAEDEAAEASTEAPATETADPIAEAVAALLGQSETAQEDASDDESVDDSAMDDDDVPDGHRRRRRRRGGRRRRRGASGDGDGDDEEVTAEADPSKETAVEPAESGDAEAESGDTEAEGDGSRRRRRRRRRRGEDGDEGSSSGSSARSRRDTKSEVTGIDGSTRMEAKRQRRREGREAGRRRAPILSEAEFLSRRESVTRMMVIRQREDLTQIAVLEDDVLVEHYVDRESAASLIGNVYLGRVQNVLPSMEAAFIDIGRGRNAVLYAGELDWDSFGVSGDDRKVERVLKSGQTVLVQVSKDPVGAKGARLTNHVTIPGRYIVYAPGGHLSGISRKLPDTERKRLKDILADLVPDDASVVVRTAAEGASEDELVRDVNRLRAQWEDIEKKVKSGSAPQLLYGEPDLTVRIVRDLFTEDFAELIVQGNGGTTDAYDVIQAYVGHVAPHLADRMKRWEGDENSDLFAEFRLDEQIAKALERKVFLPSGGSLIIDRTEAMTVIDVNTGKFTGSGGNLEATVTSNNLEAAEEIVRQLRLRDIGGIIVIDFIDMVLPSNRELLLRRLVECLGRDRTRHQVAEVTSLGLVQMTRKRIGTGLLEAFSTPCPHCSGRGLELHDVPVESQAQPDGGAREQHRGGGGSGGGGGRGRGGRSRSRGGSGGGGNGNQNGAGHSEGEQKSESKAEQPA</sequence>
<feature type="region of interest" description="Disordered" evidence="16">
    <location>
        <begin position="1"/>
        <end position="413"/>
    </location>
</feature>
<keyword evidence="11" id="KW-0460">Magnesium</keyword>
<feature type="compositionally biased region" description="Low complexity" evidence="16">
    <location>
        <begin position="241"/>
        <end position="258"/>
    </location>
</feature>
<evidence type="ECO:0000256" key="7">
    <source>
        <dbReference type="ARBA" id="ARBA00022694"/>
    </source>
</evidence>
<comment type="subcellular location">
    <subcellularLocation>
        <location evidence="3">Cytoplasm</location>
    </subcellularLocation>
</comment>
<dbReference type="InterPro" id="IPR004659">
    <property type="entry name" value="RNase_E/G"/>
</dbReference>
<keyword evidence="8" id="KW-0479">Metal-binding</keyword>
<feature type="compositionally biased region" description="Low complexity" evidence="16">
    <location>
        <begin position="88"/>
        <end position="131"/>
    </location>
</feature>
<dbReference type="Proteomes" id="UP000569914">
    <property type="component" value="Unassembled WGS sequence"/>
</dbReference>
<keyword evidence="6" id="KW-0507">mRNA processing</keyword>
<dbReference type="AlphaFoldDB" id="A0A7Y9IEF3"/>
<name>A0A7Y9IEF3_9ACTN</name>
<reference evidence="18 19" key="1">
    <citation type="submission" date="2020-07" db="EMBL/GenBank/DDBJ databases">
        <title>Sequencing the genomes of 1000 actinobacteria strains.</title>
        <authorList>
            <person name="Klenk H.-P."/>
        </authorList>
    </citation>
    <scope>NUCLEOTIDE SEQUENCE [LARGE SCALE GENOMIC DNA]</scope>
    <source>
        <strain evidence="18 19">DSM 22083</strain>
    </source>
</reference>
<keyword evidence="7" id="KW-0819">tRNA processing</keyword>
<evidence type="ECO:0000256" key="9">
    <source>
        <dbReference type="ARBA" id="ARBA00022801"/>
    </source>
</evidence>
<dbReference type="GO" id="GO:0046872">
    <property type="term" value="F:metal ion binding"/>
    <property type="evidence" value="ECO:0007669"/>
    <property type="project" value="UniProtKB-KW"/>
</dbReference>
<feature type="compositionally biased region" description="Gly residues" evidence="16">
    <location>
        <begin position="865"/>
        <end position="876"/>
    </location>
</feature>
<keyword evidence="9 18" id="KW-0378">Hydrolase</keyword>
<dbReference type="InterPro" id="IPR019307">
    <property type="entry name" value="RNA-bd_AU-1/RNase_E/G"/>
</dbReference>
<feature type="domain" description="S1 motif" evidence="17">
    <location>
        <begin position="468"/>
        <end position="545"/>
    </location>
</feature>
<evidence type="ECO:0000256" key="5">
    <source>
        <dbReference type="ARBA" id="ARBA00022490"/>
    </source>
</evidence>
<feature type="compositionally biased region" description="Low complexity" evidence="16">
    <location>
        <begin position="46"/>
        <end position="74"/>
    </location>
</feature>
<dbReference type="NCBIfam" id="TIGR00757">
    <property type="entry name" value="RNaseEG"/>
    <property type="match status" value="1"/>
</dbReference>
<comment type="catalytic activity">
    <reaction evidence="13">
        <text>Endonucleolytic cleavage of single-stranded RNA in A- and U-rich regions.</text>
        <dbReference type="EC" id="3.1.26.12"/>
    </reaction>
</comment>
<keyword evidence="10" id="KW-0862">Zinc</keyword>
<evidence type="ECO:0000256" key="14">
    <source>
        <dbReference type="ARBA" id="ARBA00066879"/>
    </source>
</evidence>
<protein>
    <recommendedName>
        <fullName evidence="15">Ribonuclease E</fullName>
        <ecNumber evidence="14">3.1.26.12</ecNumber>
    </recommendedName>
</protein>
<dbReference type="Gene3D" id="2.40.50.140">
    <property type="entry name" value="Nucleic acid-binding proteins"/>
    <property type="match status" value="1"/>
</dbReference>
<accession>A0A7Y9IEF3</accession>
<dbReference type="GO" id="GO:0008995">
    <property type="term" value="F:ribonuclease E activity"/>
    <property type="evidence" value="ECO:0007669"/>
    <property type="project" value="UniProtKB-EC"/>
</dbReference>
<dbReference type="RefSeq" id="WP_179757213.1">
    <property type="nucleotide sequence ID" value="NZ_JACCBU010000001.1"/>
</dbReference>
<feature type="compositionally biased region" description="Acidic residues" evidence="16">
    <location>
        <begin position="269"/>
        <end position="289"/>
    </location>
</feature>
<evidence type="ECO:0000313" key="18">
    <source>
        <dbReference type="EMBL" id="NYE74704.1"/>
    </source>
</evidence>
<evidence type="ECO:0000256" key="3">
    <source>
        <dbReference type="ARBA" id="ARBA00004496"/>
    </source>
</evidence>
<evidence type="ECO:0000256" key="10">
    <source>
        <dbReference type="ARBA" id="ARBA00022833"/>
    </source>
</evidence>
<dbReference type="SMART" id="SM00316">
    <property type="entry name" value="S1"/>
    <property type="match status" value="1"/>
</dbReference>
<evidence type="ECO:0000256" key="6">
    <source>
        <dbReference type="ARBA" id="ARBA00022664"/>
    </source>
</evidence>
<keyword evidence="12" id="KW-0694">RNA-binding</keyword>
<comment type="cofactor">
    <cofactor evidence="1">
        <name>Mg(2+)</name>
        <dbReference type="ChEBI" id="CHEBI:18420"/>
    </cofactor>
</comment>
<dbReference type="GO" id="GO:0005737">
    <property type="term" value="C:cytoplasm"/>
    <property type="evidence" value="ECO:0007669"/>
    <property type="project" value="UniProtKB-SubCell"/>
</dbReference>
<dbReference type="FunFam" id="2.40.50.140:FF:000066">
    <property type="entry name" value="Ribonuclease E"/>
    <property type="match status" value="1"/>
</dbReference>
<evidence type="ECO:0000256" key="8">
    <source>
        <dbReference type="ARBA" id="ARBA00022723"/>
    </source>
</evidence>
<feature type="compositionally biased region" description="Low complexity" evidence="16">
    <location>
        <begin position="161"/>
        <end position="186"/>
    </location>
</feature>
<evidence type="ECO:0000259" key="17">
    <source>
        <dbReference type="PROSITE" id="PS50126"/>
    </source>
</evidence>
<evidence type="ECO:0000256" key="4">
    <source>
        <dbReference type="ARBA" id="ARBA00005522"/>
    </source>
</evidence>
<feature type="compositionally biased region" description="Acidic residues" evidence="16">
    <location>
        <begin position="336"/>
        <end position="351"/>
    </location>
</feature>
<keyword evidence="19" id="KW-1185">Reference proteome</keyword>
<feature type="compositionally biased region" description="Basic and acidic residues" evidence="16">
    <location>
        <begin position="1"/>
        <end position="12"/>
    </location>
</feature>
<comment type="cofactor">
    <cofactor evidence="2">
        <name>Zn(2+)</name>
        <dbReference type="ChEBI" id="CHEBI:29105"/>
    </cofactor>
</comment>
<gene>
    <name evidence="18" type="ORF">BKA15_006033</name>
</gene>
<evidence type="ECO:0000256" key="13">
    <source>
        <dbReference type="ARBA" id="ARBA00050524"/>
    </source>
</evidence>
<comment type="caution">
    <text evidence="18">The sequence shown here is derived from an EMBL/GenBank/DDBJ whole genome shotgun (WGS) entry which is preliminary data.</text>
</comment>
<dbReference type="GO" id="GO:0003723">
    <property type="term" value="F:RNA binding"/>
    <property type="evidence" value="ECO:0007669"/>
    <property type="project" value="UniProtKB-KW"/>
</dbReference>
<organism evidence="18 19">
    <name type="scientific">Microlunatus parietis</name>
    <dbReference type="NCBI Taxonomy" id="682979"/>
    <lineage>
        <taxon>Bacteria</taxon>
        <taxon>Bacillati</taxon>
        <taxon>Actinomycetota</taxon>
        <taxon>Actinomycetes</taxon>
        <taxon>Propionibacteriales</taxon>
        <taxon>Propionibacteriaceae</taxon>
        <taxon>Microlunatus</taxon>
    </lineage>
</organism>
<feature type="compositionally biased region" description="Basic and acidic residues" evidence="16">
    <location>
        <begin position="395"/>
        <end position="412"/>
    </location>
</feature>
<dbReference type="CDD" id="cd04453">
    <property type="entry name" value="S1_RNase_E"/>
    <property type="match status" value="1"/>
</dbReference>
<evidence type="ECO:0000256" key="15">
    <source>
        <dbReference type="ARBA" id="ARBA00072999"/>
    </source>
</evidence>
<evidence type="ECO:0000313" key="19">
    <source>
        <dbReference type="Proteomes" id="UP000569914"/>
    </source>
</evidence>
<dbReference type="PANTHER" id="PTHR30001:SF0">
    <property type="entry name" value="RIBONUCLEASE G"/>
    <property type="match status" value="1"/>
</dbReference>
<dbReference type="GO" id="GO:0006397">
    <property type="term" value="P:mRNA processing"/>
    <property type="evidence" value="ECO:0007669"/>
    <property type="project" value="UniProtKB-KW"/>
</dbReference>
<feature type="region of interest" description="Disordered" evidence="16">
    <location>
        <begin position="851"/>
        <end position="915"/>
    </location>
</feature>
<dbReference type="Pfam" id="PF10150">
    <property type="entry name" value="RNase_E_G"/>
    <property type="match status" value="1"/>
</dbReference>
<dbReference type="GO" id="GO:0008033">
    <property type="term" value="P:tRNA processing"/>
    <property type="evidence" value="ECO:0007669"/>
    <property type="project" value="UniProtKB-KW"/>
</dbReference>
<feature type="compositionally biased region" description="Acidic residues" evidence="16">
    <location>
        <begin position="313"/>
        <end position="322"/>
    </location>
</feature>
<feature type="compositionally biased region" description="Gly residues" evidence="16">
    <location>
        <begin position="885"/>
        <end position="896"/>
    </location>
</feature>
<dbReference type="PANTHER" id="PTHR30001">
    <property type="entry name" value="RIBONUCLEASE"/>
    <property type="match status" value="1"/>
</dbReference>
<dbReference type="EMBL" id="JACCBU010000001">
    <property type="protein sequence ID" value="NYE74704.1"/>
    <property type="molecule type" value="Genomic_DNA"/>
</dbReference>
<dbReference type="GO" id="GO:0006364">
    <property type="term" value="P:rRNA processing"/>
    <property type="evidence" value="ECO:0007669"/>
    <property type="project" value="TreeGrafter"/>
</dbReference>
<dbReference type="PROSITE" id="PS50126">
    <property type="entry name" value="S1"/>
    <property type="match status" value="1"/>
</dbReference>
<evidence type="ECO:0000256" key="2">
    <source>
        <dbReference type="ARBA" id="ARBA00001947"/>
    </source>
</evidence>
<proteinExistence type="inferred from homology"/>
<feature type="compositionally biased region" description="Basic residues" evidence="16">
    <location>
        <begin position="293"/>
        <end position="308"/>
    </location>
</feature>
<dbReference type="InterPro" id="IPR012340">
    <property type="entry name" value="NA-bd_OB-fold"/>
</dbReference>
<keyword evidence="5" id="KW-0963">Cytoplasm</keyword>
<dbReference type="InterPro" id="IPR003029">
    <property type="entry name" value="S1_domain"/>
</dbReference>
<evidence type="ECO:0000256" key="16">
    <source>
        <dbReference type="SAM" id="MobiDB-lite"/>
    </source>
</evidence>